<proteinExistence type="predicted"/>
<dbReference type="SUPFAM" id="SSF52058">
    <property type="entry name" value="L domain-like"/>
    <property type="match status" value="1"/>
</dbReference>
<dbReference type="EMBL" id="EF528673">
    <property type="protein sequence ID" value="ABO85379.1"/>
    <property type="molecule type" value="Genomic_DNA"/>
</dbReference>
<protein>
    <submittedName>
        <fullName evidence="1">Variable lymphocyte receptor A cassette</fullName>
    </submittedName>
</protein>
<accession>A5HGC4</accession>
<feature type="non-terminal residue" evidence="1">
    <location>
        <position position="1"/>
    </location>
</feature>
<sequence length="42" mass="4600">GLAKLVHLILDDMQLLAIAENGFAGLGNTGRLYLRRNHLKAL</sequence>
<reference evidence="1" key="2">
    <citation type="submission" date="2007-03" db="EMBL/GenBank/DDBJ databases">
        <authorList>
            <person name="Mardis E.R."/>
        </authorList>
    </citation>
    <scope>NUCLEOTIDE SEQUENCE</scope>
</reference>
<reference evidence="1" key="3">
    <citation type="submission" date="2007-03" db="EMBL/GenBank/DDBJ databases">
        <authorList>
            <person name="Rogozin I.B."/>
            <person name="Iyer L.M."/>
            <person name="Liang L."/>
            <person name="Glazko G.V."/>
            <person name="Liston V.G."/>
            <person name="Pavlov Y.I."/>
            <person name="Pancer Z."/>
        </authorList>
    </citation>
    <scope>NUCLEOTIDE SEQUENCE</scope>
</reference>
<keyword evidence="1" id="KW-0675">Receptor</keyword>
<evidence type="ECO:0000313" key="1">
    <source>
        <dbReference type="EMBL" id="ABO85379.1"/>
    </source>
</evidence>
<name>A5HGC4_PETMA</name>
<feature type="non-terminal residue" evidence="1">
    <location>
        <position position="42"/>
    </location>
</feature>
<organism evidence="1">
    <name type="scientific">Petromyzon marinus</name>
    <name type="common">Sea lamprey</name>
    <dbReference type="NCBI Taxonomy" id="7757"/>
    <lineage>
        <taxon>Eukaryota</taxon>
        <taxon>Metazoa</taxon>
        <taxon>Chordata</taxon>
        <taxon>Craniata</taxon>
        <taxon>Vertebrata</taxon>
        <taxon>Cyclostomata</taxon>
        <taxon>Hyperoartia</taxon>
        <taxon>Petromyzontiformes</taxon>
        <taxon>Petromyzontidae</taxon>
        <taxon>Petromyzon</taxon>
    </lineage>
</organism>
<reference evidence="1" key="1">
    <citation type="journal article" date="2007" name="Nat. Immunol.">
        <title>Evolution and diversification of lamprey antigen receptors: evidence for involvement of an AID-APOBEC family cytosine deaminase.</title>
        <authorList>
            <person name="Rogozin I.B."/>
            <person name="Iyer L.M."/>
            <person name="Liang L."/>
            <person name="Glazko G.V."/>
            <person name="Liston V.G."/>
            <person name="Pavlov Y.I."/>
            <person name="Aravind L."/>
            <person name="Pancer Z."/>
        </authorList>
    </citation>
    <scope>NUCLEOTIDE SEQUENCE</scope>
</reference>
<dbReference type="AlphaFoldDB" id="A5HGC4"/>